<reference evidence="2" key="1">
    <citation type="submission" date="2015-06" db="EMBL/GenBank/DDBJ databases">
        <authorList>
            <person name="Joergensen T."/>
        </authorList>
    </citation>
    <scope>NUCLEOTIDE SEQUENCE</scope>
    <source>
        <strain evidence="2">RGRH0227</strain>
    </source>
</reference>
<keyword evidence="1" id="KW-0812">Transmembrane</keyword>
<keyword evidence="1" id="KW-0472">Membrane</keyword>
<protein>
    <submittedName>
        <fullName evidence="2">Uncharacterized protein</fullName>
    </submittedName>
</protein>
<name>A0A0H5PYN1_9ZZZZ</name>
<keyword evidence="1" id="KW-1133">Transmembrane helix</keyword>
<dbReference type="EMBL" id="LN852900">
    <property type="protein sequence ID" value="CRY94285.1"/>
    <property type="molecule type" value="Genomic_DNA"/>
</dbReference>
<evidence type="ECO:0000256" key="1">
    <source>
        <dbReference type="SAM" id="Phobius"/>
    </source>
</evidence>
<accession>A0A0H5PYN1</accession>
<organism evidence="2">
    <name type="scientific">uncultured prokaryote</name>
    <dbReference type="NCBI Taxonomy" id="198431"/>
    <lineage>
        <taxon>unclassified sequences</taxon>
        <taxon>environmental samples</taxon>
    </lineage>
</organism>
<proteinExistence type="predicted"/>
<reference evidence="2" key="2">
    <citation type="submission" date="2015-07" db="EMBL/GenBank/DDBJ databases">
        <title>Plasmids, circular viruses and viroids from rat gut.</title>
        <authorList>
            <person name="Jorgensen T.J."/>
            <person name="Hansen M.A."/>
            <person name="Xu Z."/>
            <person name="Tabak M.A."/>
            <person name="Sorensen S.J."/>
            <person name="Hansen L.H."/>
        </authorList>
    </citation>
    <scope>NUCLEOTIDE SEQUENCE</scope>
    <source>
        <strain evidence="2">RGRH0227</strain>
    </source>
</reference>
<feature type="transmembrane region" description="Helical" evidence="1">
    <location>
        <begin position="6"/>
        <end position="23"/>
    </location>
</feature>
<sequence length="52" mass="5762">MDWVKAIAIIMVCTSIQMFFLRLNGTLKTYTNLIGNLIGLAGWGLAIYILVS</sequence>
<feature type="transmembrane region" description="Helical" evidence="1">
    <location>
        <begin position="30"/>
        <end position="51"/>
    </location>
</feature>
<dbReference type="AlphaFoldDB" id="A0A0H5PYN1"/>
<evidence type="ECO:0000313" key="2">
    <source>
        <dbReference type="EMBL" id="CRY94285.1"/>
    </source>
</evidence>